<dbReference type="KEGG" id="rox:BV494_10300"/>
<keyword evidence="2" id="KW-1185">Reference proteome</keyword>
<evidence type="ECO:0000313" key="2">
    <source>
        <dbReference type="Proteomes" id="UP000239197"/>
    </source>
</evidence>
<dbReference type="Pfam" id="PF05973">
    <property type="entry name" value="Gp49"/>
    <property type="match status" value="1"/>
</dbReference>
<evidence type="ECO:0008006" key="3">
    <source>
        <dbReference type="Google" id="ProtNLM"/>
    </source>
</evidence>
<dbReference type="AlphaFoldDB" id="A0A2L1UR50"/>
<sequence>MRYKILYTRKVAVTKNIDWRGSALRDLREFPADARKRAGFELEKIQQDLFPTDWKSINSWGSGVIEIKLDALAGAFRVVYVAKFEEAIHVLHCFQKKTQQTSPKDISVIKARYAEIITERQRRENERLH</sequence>
<organism evidence="1 2">
    <name type="scientific">Rahnella sikkimica</name>
    <dbReference type="NCBI Taxonomy" id="1805933"/>
    <lineage>
        <taxon>Bacteria</taxon>
        <taxon>Pseudomonadati</taxon>
        <taxon>Pseudomonadota</taxon>
        <taxon>Gammaproteobacteria</taxon>
        <taxon>Enterobacterales</taxon>
        <taxon>Yersiniaceae</taxon>
        <taxon>Rahnella</taxon>
    </lineage>
</organism>
<name>A0A2L1UR50_9GAMM</name>
<gene>
    <name evidence="1" type="ORF">BV494_10300</name>
</gene>
<protein>
    <recommendedName>
        <fullName evidence="3">Addiction module toxin RelE</fullName>
    </recommendedName>
</protein>
<dbReference type="EMBL" id="CP019062">
    <property type="protein sequence ID" value="AVF35298.1"/>
    <property type="molecule type" value="Genomic_DNA"/>
</dbReference>
<dbReference type="Proteomes" id="UP000239197">
    <property type="component" value="Chromosome"/>
</dbReference>
<evidence type="ECO:0000313" key="1">
    <source>
        <dbReference type="EMBL" id="AVF35298.1"/>
    </source>
</evidence>
<proteinExistence type="predicted"/>
<accession>A0A2L1UR50</accession>
<dbReference type="InterPro" id="IPR009241">
    <property type="entry name" value="HigB-like"/>
</dbReference>
<reference evidence="2" key="1">
    <citation type="submission" date="2017-01" db="EMBL/GenBank/DDBJ databases">
        <title>Genome sequence of Rouxiella sp. ERMR1:05.</title>
        <authorList>
            <person name="Kumar R."/>
            <person name="Singh D."/>
            <person name="Kumar S."/>
        </authorList>
    </citation>
    <scope>NUCLEOTIDE SEQUENCE [LARGE SCALE GENOMIC DNA]</scope>
    <source>
        <strain evidence="2">ERMR1:05</strain>
    </source>
</reference>